<dbReference type="RefSeq" id="WP_272163173.1">
    <property type="nucleotide sequence ID" value="NZ_CP116507.1"/>
</dbReference>
<evidence type="ECO:0000313" key="2">
    <source>
        <dbReference type="Proteomes" id="UP001179600"/>
    </source>
</evidence>
<name>A0AAE9XFB2_9ENTE</name>
<protein>
    <submittedName>
        <fullName evidence="1">Uncharacterized protein</fullName>
    </submittedName>
</protein>
<dbReference type="Proteomes" id="UP001179600">
    <property type="component" value="Chromosome"/>
</dbReference>
<dbReference type="EMBL" id="CP116507">
    <property type="protein sequence ID" value="WCG22257.1"/>
    <property type="molecule type" value="Genomic_DNA"/>
</dbReference>
<sequence length="74" mass="8660">MTISLNGLITRSENGLVYDWECAEFLEITLSAFQEAIKLYQEKLGMTFDYNDYYFSFEIAGTLDIKKNNLEEEK</sequence>
<gene>
    <name evidence="1" type="ORF">PML95_07595</name>
</gene>
<evidence type="ECO:0000313" key="1">
    <source>
        <dbReference type="EMBL" id="WCG22257.1"/>
    </source>
</evidence>
<accession>A0AAE9XFB2</accession>
<organism evidence="1 2">
    <name type="scientific">Vagococcus lutrae</name>
    <dbReference type="NCBI Taxonomy" id="81947"/>
    <lineage>
        <taxon>Bacteria</taxon>
        <taxon>Bacillati</taxon>
        <taxon>Bacillota</taxon>
        <taxon>Bacilli</taxon>
        <taxon>Lactobacillales</taxon>
        <taxon>Enterococcaceae</taxon>
        <taxon>Vagococcus</taxon>
    </lineage>
</organism>
<dbReference type="AlphaFoldDB" id="A0AAE9XFB2"/>
<reference evidence="1" key="1">
    <citation type="submission" date="2023-01" db="EMBL/GenBank/DDBJ databases">
        <title>Oxazolidinone resistance genes in florfenicol resistant enterococci from beef cattle and veal calves at slaughter.</title>
        <authorList>
            <person name="Biggel M."/>
        </authorList>
    </citation>
    <scope>NUCLEOTIDE SEQUENCE</scope>
    <source>
        <strain evidence="1">K204-1</strain>
    </source>
</reference>
<proteinExistence type="predicted"/>